<dbReference type="GO" id="GO:0016874">
    <property type="term" value="F:ligase activity"/>
    <property type="evidence" value="ECO:0007669"/>
    <property type="project" value="UniProtKB-KW"/>
</dbReference>
<dbReference type="InterPro" id="IPR009097">
    <property type="entry name" value="Cyclic_Pdiesterase"/>
</dbReference>
<organism evidence="1 2">
    <name type="scientific">Knoellia koreensis</name>
    <dbReference type="NCBI Taxonomy" id="2730921"/>
    <lineage>
        <taxon>Bacteria</taxon>
        <taxon>Bacillati</taxon>
        <taxon>Actinomycetota</taxon>
        <taxon>Actinomycetes</taxon>
        <taxon>Micrococcales</taxon>
        <taxon>Intrasporangiaceae</taxon>
        <taxon>Knoellia</taxon>
    </lineage>
</organism>
<reference evidence="1 2" key="1">
    <citation type="submission" date="2020-04" db="EMBL/GenBank/DDBJ databases">
        <title>Knoellia sp. isolate from air conditioner.</title>
        <authorList>
            <person name="Chea S."/>
            <person name="Kim D.-U."/>
        </authorList>
    </citation>
    <scope>NUCLEOTIDE SEQUENCE [LARGE SCALE GENOMIC DNA]</scope>
    <source>
        <strain evidence="1 2">DB2414S</strain>
    </source>
</reference>
<keyword evidence="1" id="KW-0436">Ligase</keyword>
<dbReference type="AlphaFoldDB" id="A0A849HEY3"/>
<keyword evidence="2" id="KW-1185">Reference proteome</keyword>
<evidence type="ECO:0000313" key="1">
    <source>
        <dbReference type="EMBL" id="NNM46495.1"/>
    </source>
</evidence>
<dbReference type="Gene3D" id="3.90.1140.10">
    <property type="entry name" value="Cyclic phosphodiesterase"/>
    <property type="match status" value="1"/>
</dbReference>
<dbReference type="Pfam" id="PF13563">
    <property type="entry name" value="2_5_RNA_ligase2"/>
    <property type="match status" value="1"/>
</dbReference>
<dbReference type="PANTHER" id="PTHR40037:SF1">
    <property type="entry name" value="PHOSPHOESTERASE SAOUHSC_00951-RELATED"/>
    <property type="match status" value="1"/>
</dbReference>
<dbReference type="PANTHER" id="PTHR40037">
    <property type="entry name" value="PHOSPHOESTERASE YJCG-RELATED"/>
    <property type="match status" value="1"/>
</dbReference>
<protein>
    <submittedName>
        <fullName evidence="1">2'-5' RNA ligase family protein</fullName>
    </submittedName>
</protein>
<dbReference type="InterPro" id="IPR050580">
    <property type="entry name" value="2H_phosphoesterase_YjcG-like"/>
</dbReference>
<dbReference type="EMBL" id="JABEPQ010000002">
    <property type="protein sequence ID" value="NNM46495.1"/>
    <property type="molecule type" value="Genomic_DNA"/>
</dbReference>
<gene>
    <name evidence="1" type="ORF">HJG52_10810</name>
</gene>
<comment type="caution">
    <text evidence="1">The sequence shown here is derived from an EMBL/GenBank/DDBJ whole genome shotgun (WGS) entry which is preliminary data.</text>
</comment>
<dbReference type="SUPFAM" id="SSF55144">
    <property type="entry name" value="LigT-like"/>
    <property type="match status" value="1"/>
</dbReference>
<proteinExistence type="predicted"/>
<accession>A0A849HEY3</accession>
<dbReference type="Proteomes" id="UP000588586">
    <property type="component" value="Unassembled WGS sequence"/>
</dbReference>
<evidence type="ECO:0000313" key="2">
    <source>
        <dbReference type="Proteomes" id="UP000588586"/>
    </source>
</evidence>
<sequence length="177" mass="19484">MSIAIPSPYAELLQAKRASYGDPLADSIPTHVTLLPPTEVDDAAMGEVTEHLQAVAEAGHAFPMVLRGTGTFRPVSPVVFVQVSGGLAECEMLERSVRRGPLERELDFYYHPHVTVAHHVPEDALDRAFTDLADFECRFDVTEFHLYEHGADAVWRPAHTFALNRDSHEQSHGGGGQ</sequence>
<name>A0A849HEY3_9MICO</name>